<reference evidence="2 3" key="1">
    <citation type="journal article" date="2008" name="PLoS ONE">
        <title>A recalibrated molecular clock and independent origins for the cholera pandemic clones.</title>
        <authorList>
            <person name="Feng L."/>
            <person name="Reeves P.R."/>
            <person name="Lan R."/>
            <person name="Ren Y."/>
            <person name="Gao C."/>
            <person name="Zhou Z."/>
            <person name="Ren Y."/>
            <person name="Cheng J."/>
            <person name="Wang W."/>
            <person name="Wang J."/>
            <person name="Qian W."/>
            <person name="Li D."/>
            <person name="Wang L."/>
        </authorList>
    </citation>
    <scope>NUCLEOTIDE SEQUENCE [LARGE SCALE GENOMIC DNA]</scope>
    <source>
        <strain evidence="2 3">M66-2</strain>
    </source>
</reference>
<evidence type="ECO:0000313" key="3">
    <source>
        <dbReference type="Proteomes" id="UP000001217"/>
    </source>
</evidence>
<dbReference type="HOGENOM" id="CLU_3406025_0_0_6"/>
<protein>
    <submittedName>
        <fullName evidence="2">Uncharacterized protein</fullName>
    </submittedName>
</protein>
<proteinExistence type="predicted"/>
<feature type="region of interest" description="Disordered" evidence="1">
    <location>
        <begin position="1"/>
        <end position="22"/>
    </location>
</feature>
<evidence type="ECO:0000256" key="1">
    <source>
        <dbReference type="SAM" id="MobiDB-lite"/>
    </source>
</evidence>
<dbReference type="Proteomes" id="UP000001217">
    <property type="component" value="Chromosome I"/>
</dbReference>
<name>C3LNQ0_VIBCM</name>
<dbReference type="EMBL" id="CP001233">
    <property type="protein sequence ID" value="ACP06176.1"/>
    <property type="molecule type" value="Genomic_DNA"/>
</dbReference>
<accession>C3LNQ0</accession>
<organism evidence="2 3">
    <name type="scientific">Vibrio cholerae serotype O1 (strain M66-2)</name>
    <dbReference type="NCBI Taxonomy" id="579112"/>
    <lineage>
        <taxon>Bacteria</taxon>
        <taxon>Pseudomonadati</taxon>
        <taxon>Pseudomonadota</taxon>
        <taxon>Gammaproteobacteria</taxon>
        <taxon>Vibrionales</taxon>
        <taxon>Vibrionaceae</taxon>
        <taxon>Vibrio</taxon>
    </lineage>
</organism>
<sequence length="35" mass="3731">MSRMGVSMASSAGESHQARLGLDEDRVNAGIELVR</sequence>
<gene>
    <name evidence="2" type="ordered locus">VCM66_1870</name>
</gene>
<dbReference type="AlphaFoldDB" id="C3LNQ0"/>
<evidence type="ECO:0000313" key="2">
    <source>
        <dbReference type="EMBL" id="ACP06176.1"/>
    </source>
</evidence>
<dbReference type="KEGG" id="vcm:VCM66_1870"/>